<dbReference type="Pfam" id="PF07842">
    <property type="entry name" value="GCFC"/>
    <property type="match status" value="1"/>
</dbReference>
<sequence>MSSDDELTPSEVTEFQKSKDNLLEDSRKVFEDVHADFCDIRKILLKFQEWKEKFPDSYCDAYISFCLPKLLNPLIRVQLINWNPLEVGLEEMPWFRAIEEFSDAKNVSESKRDDDTDQEVLPRVIEKTILPKITGIVRFVWDPLSTSQTKNLVQLCNNIFEKQDTFIILFKQDLLNMVVLRLKKSVEEDVFIPLYPKRHSLTANGISMPSTLVRQPPPPRVLYSALGPPTQEGHGPVGASPEEDHEDDQRAGAPLL</sequence>
<dbReference type="GO" id="GO:0000398">
    <property type="term" value="P:mRNA splicing, via spliceosome"/>
    <property type="evidence" value="ECO:0007669"/>
    <property type="project" value="InterPro"/>
</dbReference>
<feature type="region of interest" description="Disordered" evidence="4">
    <location>
        <begin position="206"/>
        <end position="256"/>
    </location>
</feature>
<evidence type="ECO:0000259" key="5">
    <source>
        <dbReference type="Pfam" id="PF07842"/>
    </source>
</evidence>
<proteinExistence type="inferred from homology"/>
<accession>A0A8B9NLB4</accession>
<dbReference type="PANTHER" id="PTHR12214">
    <property type="entry name" value="GC-RICH SEQUENCE DNA-BINDING FACTOR"/>
    <property type="match status" value="1"/>
</dbReference>
<dbReference type="InterPro" id="IPR012890">
    <property type="entry name" value="GCFC2-like"/>
</dbReference>
<dbReference type="Ensembl" id="ENSANIT00000024359.1">
    <property type="protein sequence ID" value="ENSANIP00000023572.1"/>
    <property type="gene ID" value="ENSANIG00000016011.1"/>
</dbReference>
<keyword evidence="3" id="KW-0539">Nucleus</keyword>
<evidence type="ECO:0000313" key="6">
    <source>
        <dbReference type="Ensembl" id="ENSANIP00000023572.1"/>
    </source>
</evidence>
<dbReference type="InterPro" id="IPR022783">
    <property type="entry name" value="GCFC_dom"/>
</dbReference>
<name>A0A8B9NLB4_9AVES</name>
<reference evidence="6" key="1">
    <citation type="submission" date="2025-08" db="UniProtKB">
        <authorList>
            <consortium name="Ensembl"/>
        </authorList>
    </citation>
    <scope>IDENTIFICATION</scope>
</reference>
<dbReference type="Proteomes" id="UP000694541">
    <property type="component" value="Unplaced"/>
</dbReference>
<keyword evidence="7" id="KW-1185">Reference proteome</keyword>
<evidence type="ECO:0000256" key="3">
    <source>
        <dbReference type="ARBA" id="ARBA00023242"/>
    </source>
</evidence>
<dbReference type="PANTHER" id="PTHR12214:SF4">
    <property type="entry name" value="INTRON LARGE COMPLEX COMPONENT GCFC2"/>
    <property type="match status" value="1"/>
</dbReference>
<evidence type="ECO:0000256" key="1">
    <source>
        <dbReference type="ARBA" id="ARBA00004123"/>
    </source>
</evidence>
<evidence type="ECO:0000256" key="4">
    <source>
        <dbReference type="SAM" id="MobiDB-lite"/>
    </source>
</evidence>
<organism evidence="6 7">
    <name type="scientific">Accipiter nisus</name>
    <name type="common">Eurasian sparrowhawk</name>
    <dbReference type="NCBI Taxonomy" id="211598"/>
    <lineage>
        <taxon>Eukaryota</taxon>
        <taxon>Metazoa</taxon>
        <taxon>Chordata</taxon>
        <taxon>Craniata</taxon>
        <taxon>Vertebrata</taxon>
        <taxon>Euteleostomi</taxon>
        <taxon>Archelosauria</taxon>
        <taxon>Archosauria</taxon>
        <taxon>Dinosauria</taxon>
        <taxon>Saurischia</taxon>
        <taxon>Theropoda</taxon>
        <taxon>Coelurosauria</taxon>
        <taxon>Aves</taxon>
        <taxon>Neognathae</taxon>
        <taxon>Neoaves</taxon>
        <taxon>Telluraves</taxon>
        <taxon>Accipitrimorphae</taxon>
        <taxon>Accipitriformes</taxon>
        <taxon>Accipitridae</taxon>
        <taxon>Accipitrinae</taxon>
        <taxon>Accipiter</taxon>
    </lineage>
</organism>
<dbReference type="GO" id="GO:0003677">
    <property type="term" value="F:DNA binding"/>
    <property type="evidence" value="ECO:0007669"/>
    <property type="project" value="InterPro"/>
</dbReference>
<comment type="subcellular location">
    <subcellularLocation>
        <location evidence="1">Nucleus</location>
    </subcellularLocation>
</comment>
<evidence type="ECO:0000256" key="2">
    <source>
        <dbReference type="ARBA" id="ARBA00010801"/>
    </source>
</evidence>
<evidence type="ECO:0000313" key="7">
    <source>
        <dbReference type="Proteomes" id="UP000694541"/>
    </source>
</evidence>
<protein>
    <recommendedName>
        <fullName evidence="5">GCF C-terminal domain-containing protein</fullName>
    </recommendedName>
</protein>
<dbReference type="AlphaFoldDB" id="A0A8B9NLB4"/>
<reference evidence="6" key="2">
    <citation type="submission" date="2025-09" db="UniProtKB">
        <authorList>
            <consortium name="Ensembl"/>
        </authorList>
    </citation>
    <scope>IDENTIFICATION</scope>
</reference>
<dbReference type="GO" id="GO:0005634">
    <property type="term" value="C:nucleus"/>
    <property type="evidence" value="ECO:0007669"/>
    <property type="project" value="UniProtKB-SubCell"/>
</dbReference>
<comment type="similarity">
    <text evidence="2">Belongs to the GCF family.</text>
</comment>
<feature type="domain" description="GCF C-terminal" evidence="5">
    <location>
        <begin position="41"/>
        <end position="185"/>
    </location>
</feature>